<proteinExistence type="predicted"/>
<dbReference type="Proteomes" id="UP000606115">
    <property type="component" value="Unassembled WGS sequence"/>
</dbReference>
<evidence type="ECO:0000313" key="1">
    <source>
        <dbReference type="EMBL" id="GGJ60360.1"/>
    </source>
</evidence>
<name>A0ABQ2DNW4_9MICC</name>
<accession>A0ABQ2DNW4</accession>
<comment type="caution">
    <text evidence="1">The sequence shown here is derived from an EMBL/GenBank/DDBJ whole genome shotgun (WGS) entry which is preliminary data.</text>
</comment>
<keyword evidence="2" id="KW-1185">Reference proteome</keyword>
<reference evidence="2" key="1">
    <citation type="journal article" date="2019" name="Int. J. Syst. Evol. Microbiol.">
        <title>The Global Catalogue of Microorganisms (GCM) 10K type strain sequencing project: providing services to taxonomists for standard genome sequencing and annotation.</title>
        <authorList>
            <consortium name="The Broad Institute Genomics Platform"/>
            <consortium name="The Broad Institute Genome Sequencing Center for Infectious Disease"/>
            <person name="Wu L."/>
            <person name="Ma J."/>
        </authorList>
    </citation>
    <scope>NUCLEOTIDE SEQUENCE [LARGE SCALE GENOMIC DNA]</scope>
    <source>
        <strain evidence="2">CGMCC 1.3685</strain>
    </source>
</reference>
<organism evidence="1 2">
    <name type="scientific">Glutamicibacter ardleyensis</name>
    <dbReference type="NCBI Taxonomy" id="225894"/>
    <lineage>
        <taxon>Bacteria</taxon>
        <taxon>Bacillati</taxon>
        <taxon>Actinomycetota</taxon>
        <taxon>Actinomycetes</taxon>
        <taxon>Micrococcales</taxon>
        <taxon>Micrococcaceae</taxon>
        <taxon>Glutamicibacter</taxon>
    </lineage>
</organism>
<evidence type="ECO:0000313" key="2">
    <source>
        <dbReference type="Proteomes" id="UP000606115"/>
    </source>
</evidence>
<sequence>MNSYDLVSRFRLDGTAAQVNLNPLIIKDECTDLTPLGGQRVDQHYLVEHKSHELERQARCVPSNGTSA</sequence>
<dbReference type="EMBL" id="BMKX01000004">
    <property type="protein sequence ID" value="GGJ60360.1"/>
    <property type="molecule type" value="Genomic_DNA"/>
</dbReference>
<gene>
    <name evidence="1" type="ORF">GCM10007173_18950</name>
</gene>
<protein>
    <submittedName>
        <fullName evidence="1">Uncharacterized protein</fullName>
    </submittedName>
</protein>